<organism evidence="1 2">
    <name type="scientific">Acer saccharum</name>
    <name type="common">Sugar maple</name>
    <dbReference type="NCBI Taxonomy" id="4024"/>
    <lineage>
        <taxon>Eukaryota</taxon>
        <taxon>Viridiplantae</taxon>
        <taxon>Streptophyta</taxon>
        <taxon>Embryophyta</taxon>
        <taxon>Tracheophyta</taxon>
        <taxon>Spermatophyta</taxon>
        <taxon>Magnoliopsida</taxon>
        <taxon>eudicotyledons</taxon>
        <taxon>Gunneridae</taxon>
        <taxon>Pentapetalae</taxon>
        <taxon>rosids</taxon>
        <taxon>malvids</taxon>
        <taxon>Sapindales</taxon>
        <taxon>Sapindaceae</taxon>
        <taxon>Hippocastanoideae</taxon>
        <taxon>Acereae</taxon>
        <taxon>Acer</taxon>
    </lineage>
</organism>
<dbReference type="EMBL" id="JAUESC010000385">
    <property type="protein sequence ID" value="KAK0579024.1"/>
    <property type="molecule type" value="Genomic_DNA"/>
</dbReference>
<protein>
    <submittedName>
        <fullName evidence="1">Uncharacterized protein</fullName>
    </submittedName>
</protein>
<reference evidence="1" key="2">
    <citation type="submission" date="2023-06" db="EMBL/GenBank/DDBJ databases">
        <authorList>
            <person name="Swenson N.G."/>
            <person name="Wegrzyn J.L."/>
            <person name="Mcevoy S.L."/>
        </authorList>
    </citation>
    <scope>NUCLEOTIDE SEQUENCE</scope>
    <source>
        <strain evidence="1">NS2018</strain>
        <tissue evidence="1">Leaf</tissue>
    </source>
</reference>
<keyword evidence="2" id="KW-1185">Reference proteome</keyword>
<name>A0AA39V8H3_ACESA</name>
<proteinExistence type="predicted"/>
<sequence length="93" mass="11073">MSLYSVLNPPTYREDVVSFGLEEWRGKTMKAYLYRLVFASTIYNIWRNRNALRHNNNLCIEEKLIQCIRWEVRIRFATKVSAANIGYNLLDKL</sequence>
<comment type="caution">
    <text evidence="1">The sequence shown here is derived from an EMBL/GenBank/DDBJ whole genome shotgun (WGS) entry which is preliminary data.</text>
</comment>
<gene>
    <name evidence="1" type="ORF">LWI29_019787</name>
</gene>
<dbReference type="Proteomes" id="UP001168877">
    <property type="component" value="Unassembled WGS sequence"/>
</dbReference>
<accession>A0AA39V8H3</accession>
<reference evidence="1" key="1">
    <citation type="journal article" date="2022" name="Plant J.">
        <title>Strategies of tolerance reflected in two North American maple genomes.</title>
        <authorList>
            <person name="McEvoy S.L."/>
            <person name="Sezen U.U."/>
            <person name="Trouern-Trend A."/>
            <person name="McMahon S.M."/>
            <person name="Schaberg P.G."/>
            <person name="Yang J."/>
            <person name="Wegrzyn J.L."/>
            <person name="Swenson N.G."/>
        </authorList>
    </citation>
    <scope>NUCLEOTIDE SEQUENCE</scope>
    <source>
        <strain evidence="1">NS2018</strain>
    </source>
</reference>
<evidence type="ECO:0000313" key="2">
    <source>
        <dbReference type="Proteomes" id="UP001168877"/>
    </source>
</evidence>
<evidence type="ECO:0000313" key="1">
    <source>
        <dbReference type="EMBL" id="KAK0579024.1"/>
    </source>
</evidence>
<dbReference type="AlphaFoldDB" id="A0AA39V8H3"/>